<name>A0A7D6ZQX2_9NOCA</name>
<evidence type="ECO:0000313" key="4">
    <source>
        <dbReference type="Proteomes" id="UP000515512"/>
    </source>
</evidence>
<dbReference type="RefSeq" id="WP_181582736.1">
    <property type="nucleotide sequence ID" value="NZ_CP059399.1"/>
</dbReference>
<gene>
    <name evidence="3" type="ORF">H0264_04170</name>
</gene>
<dbReference type="Proteomes" id="UP000515512">
    <property type="component" value="Chromosome"/>
</dbReference>
<accession>A0A7D6ZQX2</accession>
<evidence type="ECO:0000313" key="3">
    <source>
        <dbReference type="EMBL" id="QLY31545.1"/>
    </source>
</evidence>
<dbReference type="GO" id="GO:0016020">
    <property type="term" value="C:membrane"/>
    <property type="evidence" value="ECO:0007669"/>
    <property type="project" value="UniProtKB-SubCell"/>
</dbReference>
<comment type="subcellular location">
    <subcellularLocation>
        <location evidence="1">Membrane</location>
    </subcellularLocation>
</comment>
<proteinExistence type="predicted"/>
<dbReference type="AlphaFoldDB" id="A0A7D6ZQX2"/>
<evidence type="ECO:0000256" key="1">
    <source>
        <dbReference type="ARBA" id="ARBA00004370"/>
    </source>
</evidence>
<organism evidence="3 4">
    <name type="scientific">Nocardia huaxiensis</name>
    <dbReference type="NCBI Taxonomy" id="2755382"/>
    <lineage>
        <taxon>Bacteria</taxon>
        <taxon>Bacillati</taxon>
        <taxon>Actinomycetota</taxon>
        <taxon>Actinomycetes</taxon>
        <taxon>Mycobacteriales</taxon>
        <taxon>Nocardiaceae</taxon>
        <taxon>Nocardia</taxon>
    </lineage>
</organism>
<keyword evidence="2" id="KW-0472">Membrane</keyword>
<evidence type="ECO:0000256" key="2">
    <source>
        <dbReference type="ARBA" id="ARBA00023136"/>
    </source>
</evidence>
<dbReference type="PANTHER" id="PTHR37042:SF4">
    <property type="entry name" value="OUTER MEMBRANE PROTEIN RV1973"/>
    <property type="match status" value="1"/>
</dbReference>
<dbReference type="PANTHER" id="PTHR37042">
    <property type="entry name" value="OUTER MEMBRANE PROTEIN RV1973"/>
    <property type="match status" value="1"/>
</dbReference>
<protein>
    <submittedName>
        <fullName evidence="3">H domain protein</fullName>
    </submittedName>
</protein>
<dbReference type="EMBL" id="CP059399">
    <property type="protein sequence ID" value="QLY31545.1"/>
    <property type="molecule type" value="Genomic_DNA"/>
</dbReference>
<reference evidence="3 4" key="1">
    <citation type="submission" date="2020-07" db="EMBL/GenBank/DDBJ databases">
        <authorList>
            <person name="Zhuang K."/>
            <person name="Ran Y."/>
        </authorList>
    </citation>
    <scope>NUCLEOTIDE SEQUENCE [LARGE SCALE GENOMIC DNA]</scope>
    <source>
        <strain evidence="3 4">WCH-YHL-001</strain>
    </source>
</reference>
<sequence length="162" mass="17666">MKTDKRSLLIAAAGVLFVAAVAVASLTAWTFWSDRQAEQNRASSAEAAQRTVEALFSYDFNNVDNQLATAAENLTSTYRDDYMKVIAQQAIPAAKETKLTVRTTAQASGVISTSRDSATILVFANQLFMRGDSDQKTITGSRLQVELTKQDGQWLVSNIIPV</sequence>
<keyword evidence="4" id="KW-1185">Reference proteome</keyword>
<dbReference type="KEGG" id="nhu:H0264_04170"/>